<dbReference type="HOGENOM" id="CLU_031477_1_1_1"/>
<evidence type="ECO:0008006" key="6">
    <source>
        <dbReference type="Google" id="ProtNLM"/>
    </source>
</evidence>
<dbReference type="AlphaFoldDB" id="U5H0I6"/>
<keyword evidence="2" id="KW-0812">Transmembrane</keyword>
<evidence type="ECO:0000313" key="4">
    <source>
        <dbReference type="EnsemblFungi" id="MVLG_00918T0"/>
    </source>
</evidence>
<feature type="compositionally biased region" description="Polar residues" evidence="1">
    <location>
        <begin position="7"/>
        <end position="23"/>
    </location>
</feature>
<evidence type="ECO:0000256" key="1">
    <source>
        <dbReference type="SAM" id="MobiDB-lite"/>
    </source>
</evidence>
<dbReference type="STRING" id="683840.U5H0I6"/>
<dbReference type="PANTHER" id="PTHR31303:SF1">
    <property type="entry name" value="CTP-DEPENDENT DIACYLGLYCEROL KINASE 1"/>
    <property type="match status" value="1"/>
</dbReference>
<dbReference type="GO" id="GO:0005789">
    <property type="term" value="C:endoplasmic reticulum membrane"/>
    <property type="evidence" value="ECO:0007669"/>
    <property type="project" value="TreeGrafter"/>
</dbReference>
<reference evidence="4" key="4">
    <citation type="submission" date="2015-06" db="UniProtKB">
        <authorList>
            <consortium name="EnsemblFungi"/>
        </authorList>
    </citation>
    <scope>IDENTIFICATION</scope>
</reference>
<dbReference type="Proteomes" id="UP000017200">
    <property type="component" value="Unassembled WGS sequence"/>
</dbReference>
<gene>
    <name evidence="3" type="ORF">MVLG_00918</name>
</gene>
<feature type="compositionally biased region" description="Low complexity" evidence="1">
    <location>
        <begin position="39"/>
        <end position="49"/>
    </location>
</feature>
<reference evidence="3" key="2">
    <citation type="submission" date="2010-11" db="EMBL/GenBank/DDBJ databases">
        <authorList>
            <consortium name="The Broad Institute Genome Sequencing Platform"/>
            <person name="Earl A."/>
            <person name="Ward D."/>
            <person name="Feldgarden M."/>
            <person name="Gevers D."/>
            <person name="Butler R."/>
            <person name="Young S.K."/>
            <person name="Zeng Q."/>
            <person name="Gargeya S."/>
            <person name="Fitzgerald M."/>
            <person name="Haas B."/>
            <person name="Abouelleil A."/>
            <person name="Alvarado L."/>
            <person name="Arachchi H.M."/>
            <person name="Berlin A."/>
            <person name="Brown A."/>
            <person name="Chapman S.B."/>
            <person name="Chen Z."/>
            <person name="Dunbar C."/>
            <person name="Freedman E."/>
            <person name="Gearin G."/>
            <person name="Gellesch M."/>
            <person name="Goldberg J."/>
            <person name="Griggs A."/>
            <person name="Gujja S."/>
            <person name="Heilman E."/>
            <person name="Heiman D."/>
            <person name="Howarth C."/>
            <person name="Larson L."/>
            <person name="Lui A."/>
            <person name="MacDonald P.J.P."/>
            <person name="Mehta T."/>
            <person name="Montmayeur A."/>
            <person name="Murphy C."/>
            <person name="Neiman D."/>
            <person name="Pearson M."/>
            <person name="Priest M."/>
            <person name="Roberts A."/>
            <person name="Saif S."/>
            <person name="Shea T."/>
            <person name="Shenoy N."/>
            <person name="Sisk P."/>
            <person name="Stolte C."/>
            <person name="Sykes S."/>
            <person name="White J."/>
            <person name="Yandava C."/>
            <person name="Wortman J."/>
            <person name="Nusbaum C."/>
            <person name="Birren B."/>
        </authorList>
    </citation>
    <scope>NUCLEOTIDE SEQUENCE</scope>
    <source>
        <strain evidence="3">P1A1 Lamole</strain>
    </source>
</reference>
<name>U5H0I6_USTV1</name>
<proteinExistence type="predicted"/>
<dbReference type="InParanoid" id="U5H0I6"/>
<accession>U5H0I6</accession>
<evidence type="ECO:0000256" key="2">
    <source>
        <dbReference type="SAM" id="Phobius"/>
    </source>
</evidence>
<dbReference type="GO" id="GO:0004143">
    <property type="term" value="F:ATP-dependent diacylglycerol kinase activity"/>
    <property type="evidence" value="ECO:0007669"/>
    <property type="project" value="InterPro"/>
</dbReference>
<protein>
    <recommendedName>
        <fullName evidence="6">Phosphatidate cytidylyltransferase</fullName>
    </recommendedName>
</protein>
<feature type="transmembrane region" description="Helical" evidence="2">
    <location>
        <begin position="263"/>
        <end position="279"/>
    </location>
</feature>
<dbReference type="FunCoup" id="U5H0I6">
    <property type="interactions" value="46"/>
</dbReference>
<evidence type="ECO:0000313" key="3">
    <source>
        <dbReference type="EMBL" id="KDE08813.1"/>
    </source>
</evidence>
<evidence type="ECO:0000313" key="5">
    <source>
        <dbReference type="Proteomes" id="UP000017200"/>
    </source>
</evidence>
<dbReference type="EMBL" id="GL541647">
    <property type="protein sequence ID" value="KDE08813.1"/>
    <property type="molecule type" value="Genomic_DNA"/>
</dbReference>
<organism evidence="3">
    <name type="scientific">Microbotryum lychnidis-dioicae (strain p1A1 Lamole / MvSl-1064)</name>
    <name type="common">Anther smut fungus</name>
    <dbReference type="NCBI Taxonomy" id="683840"/>
    <lineage>
        <taxon>Eukaryota</taxon>
        <taxon>Fungi</taxon>
        <taxon>Dikarya</taxon>
        <taxon>Basidiomycota</taxon>
        <taxon>Pucciniomycotina</taxon>
        <taxon>Microbotryomycetes</taxon>
        <taxon>Microbotryales</taxon>
        <taxon>Microbotryaceae</taxon>
        <taxon>Microbotryum</taxon>
    </lineage>
</organism>
<dbReference type="EnsemblFungi" id="MVLG_00918T0">
    <property type="protein sequence ID" value="MVLG_00918T0"/>
    <property type="gene ID" value="MVLG_00918"/>
</dbReference>
<keyword evidence="2" id="KW-0472">Membrane</keyword>
<feature type="transmembrane region" description="Helical" evidence="2">
    <location>
        <begin position="94"/>
        <end position="111"/>
    </location>
</feature>
<reference evidence="5" key="1">
    <citation type="submission" date="2010-11" db="EMBL/GenBank/DDBJ databases">
        <title>The genome sequence of Microbotryum violaceum strain p1A1 Lamole.</title>
        <authorList>
            <person name="Cuomo C."/>
            <person name="Perlin M."/>
            <person name="Young S.K."/>
            <person name="Zeng Q."/>
            <person name="Gargeya S."/>
            <person name="Alvarado L."/>
            <person name="Berlin A."/>
            <person name="Chapman S.B."/>
            <person name="Chen Z."/>
            <person name="Freedman E."/>
            <person name="Gellesch M."/>
            <person name="Goldberg J."/>
            <person name="Griggs A."/>
            <person name="Gujja S."/>
            <person name="Heilman E."/>
            <person name="Heiman D."/>
            <person name="Howarth C."/>
            <person name="Mehta T."/>
            <person name="Neiman D."/>
            <person name="Pearson M."/>
            <person name="Roberts A."/>
            <person name="Saif S."/>
            <person name="Shea T."/>
            <person name="Shenoy N."/>
            <person name="Sisk P."/>
            <person name="Stolte C."/>
            <person name="Sykes S."/>
            <person name="White J."/>
            <person name="Yandava C."/>
            <person name="Haas B."/>
            <person name="Nusbaum C."/>
            <person name="Birren B."/>
        </authorList>
    </citation>
    <scope>NUCLEOTIDE SEQUENCE [LARGE SCALE GENOMIC DNA]</scope>
    <source>
        <strain evidence="5">p1A1 Lamole</strain>
    </source>
</reference>
<reference evidence="3 5" key="3">
    <citation type="journal article" date="2015" name="BMC Genomics">
        <title>Sex and parasites: genomic and transcriptomic analysis of Microbotryum lychnidis-dioicae, the biotrophic and plant-castrating anther smut fungus.</title>
        <authorList>
            <person name="Perlin M.H."/>
            <person name="Amselem J."/>
            <person name="Fontanillas E."/>
            <person name="Toh S.S."/>
            <person name="Chen Z."/>
            <person name="Goldberg J."/>
            <person name="Duplessis S."/>
            <person name="Henrissat B."/>
            <person name="Young S."/>
            <person name="Zeng Q."/>
            <person name="Aguileta G."/>
            <person name="Petit E."/>
            <person name="Badouin H."/>
            <person name="Andrews J."/>
            <person name="Razeeq D."/>
            <person name="Gabaldon T."/>
            <person name="Quesneville H."/>
            <person name="Giraud T."/>
            <person name="Hood M.E."/>
            <person name="Schultz D.J."/>
            <person name="Cuomo C.A."/>
        </authorList>
    </citation>
    <scope>NUCLEOTIDE SEQUENCE [LARGE SCALE GENOMIC DNA]</scope>
    <source>
        <strain evidence="5">p1A1 Lamole</strain>
        <strain evidence="3">P1A1 Lamole</strain>
    </source>
</reference>
<dbReference type="OrthoDB" id="5673at2759"/>
<feature type="transmembrane region" description="Helical" evidence="2">
    <location>
        <begin position="161"/>
        <end position="181"/>
    </location>
</feature>
<feature type="region of interest" description="Disordered" evidence="1">
    <location>
        <begin position="1"/>
        <end position="60"/>
    </location>
</feature>
<dbReference type="PANTHER" id="PTHR31303">
    <property type="entry name" value="CTP-DEPENDENT DIACYLGLYCEROL KINASE 1"/>
    <property type="match status" value="1"/>
</dbReference>
<dbReference type="OMA" id="NYWREMS"/>
<keyword evidence="5" id="KW-1185">Reference proteome</keyword>
<feature type="transmembrane region" description="Helical" evidence="2">
    <location>
        <begin position="291"/>
        <end position="308"/>
    </location>
</feature>
<dbReference type="EMBL" id="AEIJ01000082">
    <property type="status" value="NOT_ANNOTATED_CDS"/>
    <property type="molecule type" value="Genomic_DNA"/>
</dbReference>
<keyword evidence="2" id="KW-1133">Transmembrane helix</keyword>
<feature type="transmembrane region" description="Helical" evidence="2">
    <location>
        <begin position="201"/>
        <end position="219"/>
    </location>
</feature>
<dbReference type="GO" id="GO:0006654">
    <property type="term" value="P:phosphatidic acid biosynthetic process"/>
    <property type="evidence" value="ECO:0007669"/>
    <property type="project" value="TreeGrafter"/>
</dbReference>
<sequence length="309" mass="33715">MTELRSRNTTSKPLNGDASSKQNGVVAGHDTPPSAARVSSSSSSSSSSSREMSTERVDRGRIRSGLEIPRKLLHSSISIFAVYLWQQHTNVTTLLRWSLLIATIIVVADLIRFKSPAFELTYEKYLGYLMREHERESVNGTIYYFGGVLFCLTFLPRDIATLSCVMLSLCDTTASIFGRLYGKYTPKLPFSGTLFGRKKSLAGTLAAVMTGTLAAYYFWGTVSVLGDEGDSSWLPARKASTWVLQRSQNPTRLPRLPSPNSTLSLPALSIVCGLIAGVAEAIDVFGLDDNLTLPVLFGLIAWAVMTIIA</sequence>
<dbReference type="InterPro" id="IPR037997">
    <property type="entry name" value="Dgk1-like"/>
</dbReference>